<proteinExistence type="predicted"/>
<dbReference type="Proteomes" id="UP000232722">
    <property type="component" value="Unassembled WGS sequence"/>
</dbReference>
<evidence type="ECO:0000313" key="2">
    <source>
        <dbReference type="Proteomes" id="UP000232722"/>
    </source>
</evidence>
<sequence length="50" mass="6142">MYVIIYMYNFFFFLFFFDFFPFYFCGFCRGAFPIRTIIFPDKLGESTADK</sequence>
<reference evidence="1 2" key="1">
    <citation type="submission" date="2016-04" db="EMBL/GenBank/DDBJ databases">
        <title>Genome analyses suggest a sexual origin of heterokaryosis in a supposedly ancient asexual fungus.</title>
        <authorList>
            <person name="Ropars J."/>
            <person name="Sedzielewska K."/>
            <person name="Noel J."/>
            <person name="Charron P."/>
            <person name="Farinelli L."/>
            <person name="Marton T."/>
            <person name="Kruger M."/>
            <person name="Pelin A."/>
            <person name="Brachmann A."/>
            <person name="Corradi N."/>
        </authorList>
    </citation>
    <scope>NUCLEOTIDE SEQUENCE [LARGE SCALE GENOMIC DNA]</scope>
    <source>
        <strain evidence="1 2">A5</strain>
    </source>
</reference>
<comment type="caution">
    <text evidence="1">The sequence shown here is derived from an EMBL/GenBank/DDBJ whole genome shotgun (WGS) entry which is preliminary data.</text>
</comment>
<name>A0A2I1DS30_9GLOM</name>
<gene>
    <name evidence="1" type="ORF">RhiirA5_92471</name>
</gene>
<organism evidence="1 2">
    <name type="scientific">Rhizophagus irregularis</name>
    <dbReference type="NCBI Taxonomy" id="588596"/>
    <lineage>
        <taxon>Eukaryota</taxon>
        <taxon>Fungi</taxon>
        <taxon>Fungi incertae sedis</taxon>
        <taxon>Mucoromycota</taxon>
        <taxon>Glomeromycotina</taxon>
        <taxon>Glomeromycetes</taxon>
        <taxon>Glomerales</taxon>
        <taxon>Glomeraceae</taxon>
        <taxon>Rhizophagus</taxon>
    </lineage>
</organism>
<evidence type="ECO:0000313" key="1">
    <source>
        <dbReference type="EMBL" id="PKC12634.1"/>
    </source>
</evidence>
<dbReference type="EMBL" id="LLXJ01000237">
    <property type="protein sequence ID" value="PKC12634.1"/>
    <property type="molecule type" value="Genomic_DNA"/>
</dbReference>
<reference evidence="1 2" key="2">
    <citation type="submission" date="2017-09" db="EMBL/GenBank/DDBJ databases">
        <title>Extensive intraspecific genome diversity in a model arbuscular mycorrhizal fungus.</title>
        <authorList>
            <person name="Chen E.C."/>
            <person name="Morin E."/>
            <person name="Beaudet D."/>
            <person name="Noel J."/>
            <person name="Ndikumana S."/>
            <person name="Charron P."/>
            <person name="St-Onge C."/>
            <person name="Giorgi J."/>
            <person name="Grigoriev I.V."/>
            <person name="Roux C."/>
            <person name="Martin F.M."/>
            <person name="Corradi N."/>
        </authorList>
    </citation>
    <scope>NUCLEOTIDE SEQUENCE [LARGE SCALE GENOMIC DNA]</scope>
    <source>
        <strain evidence="1 2">A5</strain>
    </source>
</reference>
<protein>
    <submittedName>
        <fullName evidence="1">Uncharacterized protein</fullName>
    </submittedName>
</protein>
<accession>A0A2I1DS30</accession>
<dbReference type="AlphaFoldDB" id="A0A2I1DS30"/>